<evidence type="ECO:0000313" key="2">
    <source>
        <dbReference type="Proteomes" id="UP000018888"/>
    </source>
</evidence>
<evidence type="ECO:0000313" key="1">
    <source>
        <dbReference type="EMBL" id="POG69147.1"/>
    </source>
</evidence>
<dbReference type="Proteomes" id="UP000018888">
    <property type="component" value="Unassembled WGS sequence"/>
</dbReference>
<protein>
    <submittedName>
        <fullName evidence="1">Uncharacterized protein</fullName>
    </submittedName>
</protein>
<name>A0A2P4PUR9_RHIID</name>
<reference evidence="1 2" key="1">
    <citation type="journal article" date="2013" name="Proc. Natl. Acad. Sci. U.S.A.">
        <title>Genome of an arbuscular mycorrhizal fungus provides insight into the oldest plant symbiosis.</title>
        <authorList>
            <person name="Tisserant E."/>
            <person name="Malbreil M."/>
            <person name="Kuo A."/>
            <person name="Kohler A."/>
            <person name="Symeonidi A."/>
            <person name="Balestrini R."/>
            <person name="Charron P."/>
            <person name="Duensing N."/>
            <person name="Frei Dit Frey N."/>
            <person name="Gianinazzi-Pearson V."/>
            <person name="Gilbert L.B."/>
            <person name="Handa Y."/>
            <person name="Herr J.R."/>
            <person name="Hijri M."/>
            <person name="Koul R."/>
            <person name="Kawaguchi M."/>
            <person name="Krajinski F."/>
            <person name="Lammers P.J."/>
            <person name="Masclaux F.G."/>
            <person name="Murat C."/>
            <person name="Morin E."/>
            <person name="Ndikumana S."/>
            <person name="Pagni M."/>
            <person name="Petitpierre D."/>
            <person name="Requena N."/>
            <person name="Rosikiewicz P."/>
            <person name="Riley R."/>
            <person name="Saito K."/>
            <person name="San Clemente H."/>
            <person name="Shapiro H."/>
            <person name="van Tuinen D."/>
            <person name="Becard G."/>
            <person name="Bonfante P."/>
            <person name="Paszkowski U."/>
            <person name="Shachar-Hill Y.Y."/>
            <person name="Tuskan G.A."/>
            <person name="Young P.W."/>
            <person name="Sanders I.R."/>
            <person name="Henrissat B."/>
            <person name="Rensing S.A."/>
            <person name="Grigoriev I.V."/>
            <person name="Corradi N."/>
            <person name="Roux C."/>
            <person name="Martin F."/>
        </authorList>
    </citation>
    <scope>NUCLEOTIDE SEQUENCE [LARGE SCALE GENOMIC DNA]</scope>
    <source>
        <strain evidence="1 2">DAOM 197198</strain>
    </source>
</reference>
<dbReference type="VEuPathDB" id="FungiDB:RhiirFUN_017116"/>
<keyword evidence="2" id="KW-1185">Reference proteome</keyword>
<gene>
    <name evidence="1" type="ORF">GLOIN_2v1777486</name>
</gene>
<accession>A0A2P4PUR9</accession>
<organism evidence="1 2">
    <name type="scientific">Rhizophagus irregularis (strain DAOM 181602 / DAOM 197198 / MUCL 43194)</name>
    <name type="common">Arbuscular mycorrhizal fungus</name>
    <name type="synonym">Glomus intraradices</name>
    <dbReference type="NCBI Taxonomy" id="747089"/>
    <lineage>
        <taxon>Eukaryota</taxon>
        <taxon>Fungi</taxon>
        <taxon>Fungi incertae sedis</taxon>
        <taxon>Mucoromycota</taxon>
        <taxon>Glomeromycotina</taxon>
        <taxon>Glomeromycetes</taxon>
        <taxon>Glomerales</taxon>
        <taxon>Glomeraceae</taxon>
        <taxon>Rhizophagus</taxon>
    </lineage>
</organism>
<dbReference type="EMBL" id="AUPC02000141">
    <property type="protein sequence ID" value="POG69147.1"/>
    <property type="molecule type" value="Genomic_DNA"/>
</dbReference>
<dbReference type="AlphaFoldDB" id="A0A2P4PUR9"/>
<proteinExistence type="predicted"/>
<comment type="caution">
    <text evidence="1">The sequence shown here is derived from an EMBL/GenBank/DDBJ whole genome shotgun (WGS) entry which is preliminary data.</text>
</comment>
<reference evidence="1 2" key="2">
    <citation type="journal article" date="2018" name="New Phytol.">
        <title>High intraspecific genome diversity in the model arbuscular mycorrhizal symbiont Rhizophagus irregularis.</title>
        <authorList>
            <person name="Chen E.C.H."/>
            <person name="Morin E."/>
            <person name="Beaudet D."/>
            <person name="Noel J."/>
            <person name="Yildirir G."/>
            <person name="Ndikumana S."/>
            <person name="Charron P."/>
            <person name="St-Onge C."/>
            <person name="Giorgi J."/>
            <person name="Kruger M."/>
            <person name="Marton T."/>
            <person name="Ropars J."/>
            <person name="Grigoriev I.V."/>
            <person name="Hainaut M."/>
            <person name="Henrissat B."/>
            <person name="Roux C."/>
            <person name="Martin F."/>
            <person name="Corradi N."/>
        </authorList>
    </citation>
    <scope>NUCLEOTIDE SEQUENCE [LARGE SCALE GENOMIC DNA]</scope>
    <source>
        <strain evidence="1 2">DAOM 197198</strain>
    </source>
</reference>
<sequence>MDNEYTIEQFYNDLLLNILPEENRELEVKAFLGKHENGNEKKCMIFDFIDYLQENNAGWVEKDVVESLGQEFVKYVTEAIWYIDMCDSLVSYVLYLDNQTKIINENHILDKSIHSIADSGTTIIYNTNKFHLSDVINKYETLVNVLQELEYWILALQFSNPKIVIDLHELNLSQLEKYNVFWKYCQKFLDGTIKNSVDSLLAVDE</sequence>